<gene>
    <name evidence="2" type="ORF">ACFW88_19310</name>
</gene>
<dbReference type="Proteomes" id="UP001599756">
    <property type="component" value="Unassembled WGS sequence"/>
</dbReference>
<dbReference type="RefSeq" id="WP_381841809.1">
    <property type="nucleotide sequence ID" value="NZ_JBHYTS010000028.1"/>
</dbReference>
<sequence>MTLPAALSGAALRVMRTAAGRRALQLGLLVSALFALGFLCGEQAHAAESAPAAHHGSGCPASQAVRDAAQQTGRLTATGPAHLLTQTVLRPTAASVTRPASGPTEQPLPEPPARAVHRSGVGRVAEPVVRPAAESVVRPVAESVVRPVAESVVRPVTEAVVRPVTEAVVRPVVEGVGERVAGSVGDLADAVGAGVVQGLPPVVEVPALPAGGAALPAPPVFRPSGSAPVVAAGQGGEAPRARLAAKSSGDGLPAEASETGPRAVRGFSAVAEAPGRSGSATGHRAARMPQAPAEAPAGQAPAGDPNGVLGDHPAGDSGAPRHGDAHAVTANHRAPLRLPSNPAARAEAPRTQDRHRDIPLFPG</sequence>
<dbReference type="EMBL" id="JBHYTS010000028">
    <property type="protein sequence ID" value="MFE1752663.1"/>
    <property type="molecule type" value="Genomic_DNA"/>
</dbReference>
<feature type="compositionally biased region" description="Basic and acidic residues" evidence="1">
    <location>
        <begin position="347"/>
        <end position="363"/>
    </location>
</feature>
<accession>A0ABW6H825</accession>
<keyword evidence="3" id="KW-1185">Reference proteome</keyword>
<comment type="caution">
    <text evidence="2">The sequence shown here is derived from an EMBL/GenBank/DDBJ whole genome shotgun (WGS) entry which is preliminary data.</text>
</comment>
<name>A0ABW6H825_9ACTN</name>
<evidence type="ECO:0000256" key="1">
    <source>
        <dbReference type="SAM" id="MobiDB-lite"/>
    </source>
</evidence>
<feature type="region of interest" description="Disordered" evidence="1">
    <location>
        <begin position="229"/>
        <end position="363"/>
    </location>
</feature>
<organism evidence="2 3">
    <name type="scientific">Streptomyces anandii</name>
    <dbReference type="NCBI Taxonomy" id="285454"/>
    <lineage>
        <taxon>Bacteria</taxon>
        <taxon>Bacillati</taxon>
        <taxon>Actinomycetota</taxon>
        <taxon>Actinomycetes</taxon>
        <taxon>Kitasatosporales</taxon>
        <taxon>Streptomycetaceae</taxon>
        <taxon>Streptomyces</taxon>
    </lineage>
</organism>
<evidence type="ECO:0000313" key="3">
    <source>
        <dbReference type="Proteomes" id="UP001599756"/>
    </source>
</evidence>
<feature type="region of interest" description="Disordered" evidence="1">
    <location>
        <begin position="94"/>
        <end position="120"/>
    </location>
</feature>
<evidence type="ECO:0008006" key="4">
    <source>
        <dbReference type="Google" id="ProtNLM"/>
    </source>
</evidence>
<feature type="compositionally biased region" description="Low complexity" evidence="1">
    <location>
        <begin position="289"/>
        <end position="303"/>
    </location>
</feature>
<reference evidence="2 3" key="1">
    <citation type="submission" date="2024-09" db="EMBL/GenBank/DDBJ databases">
        <title>The Natural Products Discovery Center: Release of the First 8490 Sequenced Strains for Exploring Actinobacteria Biosynthetic Diversity.</title>
        <authorList>
            <person name="Kalkreuter E."/>
            <person name="Kautsar S.A."/>
            <person name="Yang D."/>
            <person name="Bader C.D."/>
            <person name="Teijaro C.N."/>
            <person name="Fluegel L."/>
            <person name="Davis C.M."/>
            <person name="Simpson J.R."/>
            <person name="Lauterbach L."/>
            <person name="Steele A.D."/>
            <person name="Gui C."/>
            <person name="Meng S."/>
            <person name="Li G."/>
            <person name="Viehrig K."/>
            <person name="Ye F."/>
            <person name="Su P."/>
            <person name="Kiefer A.F."/>
            <person name="Nichols A."/>
            <person name="Cepeda A.J."/>
            <person name="Yan W."/>
            <person name="Fan B."/>
            <person name="Jiang Y."/>
            <person name="Adhikari A."/>
            <person name="Zheng C.-J."/>
            <person name="Schuster L."/>
            <person name="Cowan T.M."/>
            <person name="Smanski M.J."/>
            <person name="Chevrette M.G."/>
            <person name="De Carvalho L.P.S."/>
            <person name="Shen B."/>
        </authorList>
    </citation>
    <scope>NUCLEOTIDE SEQUENCE [LARGE SCALE GENOMIC DNA]</scope>
    <source>
        <strain evidence="2 3">NPDC059500</strain>
    </source>
</reference>
<protein>
    <recommendedName>
        <fullName evidence="4">Secreted protein</fullName>
    </recommendedName>
</protein>
<evidence type="ECO:0000313" key="2">
    <source>
        <dbReference type="EMBL" id="MFE1752663.1"/>
    </source>
</evidence>
<proteinExistence type="predicted"/>